<keyword evidence="2" id="KW-1185">Reference proteome</keyword>
<gene>
    <name evidence="1" type="ORF">IPOD504_LOCUS7103</name>
</gene>
<dbReference type="EMBL" id="OW152814">
    <property type="protein sequence ID" value="CAH2049922.1"/>
    <property type="molecule type" value="Genomic_DNA"/>
</dbReference>
<evidence type="ECO:0000313" key="1">
    <source>
        <dbReference type="EMBL" id="CAH2049922.1"/>
    </source>
</evidence>
<sequence>MLNFNETILLFPINCYNLLLASRIAHRSDRRKYGGRGMIAAEAATGRTGYAKPHCGQFLYPDPRLLIPVPRKPYCERSANE</sequence>
<feature type="non-terminal residue" evidence="1">
    <location>
        <position position="81"/>
    </location>
</feature>
<name>A0ABN8I9W3_9NEOP</name>
<accession>A0ABN8I9W3</accession>
<proteinExistence type="predicted"/>
<reference evidence="1" key="1">
    <citation type="submission" date="2022-03" db="EMBL/GenBank/DDBJ databases">
        <authorList>
            <person name="Martin H S."/>
        </authorList>
    </citation>
    <scope>NUCLEOTIDE SEQUENCE</scope>
</reference>
<protein>
    <submittedName>
        <fullName evidence="1">Uncharacterized protein</fullName>
    </submittedName>
</protein>
<evidence type="ECO:0000313" key="2">
    <source>
        <dbReference type="Proteomes" id="UP000837857"/>
    </source>
</evidence>
<organism evidence="1 2">
    <name type="scientific">Iphiclides podalirius</name>
    <name type="common">scarce swallowtail</name>
    <dbReference type="NCBI Taxonomy" id="110791"/>
    <lineage>
        <taxon>Eukaryota</taxon>
        <taxon>Metazoa</taxon>
        <taxon>Ecdysozoa</taxon>
        <taxon>Arthropoda</taxon>
        <taxon>Hexapoda</taxon>
        <taxon>Insecta</taxon>
        <taxon>Pterygota</taxon>
        <taxon>Neoptera</taxon>
        <taxon>Endopterygota</taxon>
        <taxon>Lepidoptera</taxon>
        <taxon>Glossata</taxon>
        <taxon>Ditrysia</taxon>
        <taxon>Papilionoidea</taxon>
        <taxon>Papilionidae</taxon>
        <taxon>Papilioninae</taxon>
        <taxon>Iphiclides</taxon>
    </lineage>
</organism>
<dbReference type="Proteomes" id="UP000837857">
    <property type="component" value="Chromosome 2"/>
</dbReference>